<dbReference type="InParanoid" id="A0A2P6MXX9"/>
<name>A0A2P6MXX9_9EUKA</name>
<keyword evidence="2" id="KW-1185">Reference proteome</keyword>
<evidence type="ECO:0000313" key="1">
    <source>
        <dbReference type="EMBL" id="PRP76569.1"/>
    </source>
</evidence>
<sequence>MQRDFSSPPPDSVRPFVPPRWVFNLTYFFSDLRSVSRHLGSVFHCPFEEDPSSISLGNNTPTQRFESISSTTYSPWATIQAIHKVIIYASTQKLDACYRRWHLVRIFVADQLKQPQGTFIHSNRALSPPPAISR</sequence>
<reference evidence="1 2" key="1">
    <citation type="journal article" date="2018" name="Genome Biol. Evol.">
        <title>Multiple Roots of Fruiting Body Formation in Amoebozoa.</title>
        <authorList>
            <person name="Hillmann F."/>
            <person name="Forbes G."/>
            <person name="Novohradska S."/>
            <person name="Ferling I."/>
            <person name="Riege K."/>
            <person name="Groth M."/>
            <person name="Westermann M."/>
            <person name="Marz M."/>
            <person name="Spaller T."/>
            <person name="Winckler T."/>
            <person name="Schaap P."/>
            <person name="Glockner G."/>
        </authorList>
    </citation>
    <scope>NUCLEOTIDE SEQUENCE [LARGE SCALE GENOMIC DNA]</scope>
    <source>
        <strain evidence="1 2">Jena</strain>
    </source>
</reference>
<proteinExistence type="predicted"/>
<comment type="caution">
    <text evidence="1">The sequence shown here is derived from an EMBL/GenBank/DDBJ whole genome shotgun (WGS) entry which is preliminary data.</text>
</comment>
<dbReference type="EMBL" id="MDYQ01000315">
    <property type="protein sequence ID" value="PRP76569.1"/>
    <property type="molecule type" value="Genomic_DNA"/>
</dbReference>
<dbReference type="AlphaFoldDB" id="A0A2P6MXX9"/>
<dbReference type="Proteomes" id="UP000241769">
    <property type="component" value="Unassembled WGS sequence"/>
</dbReference>
<gene>
    <name evidence="1" type="ORF">PROFUN_14747</name>
</gene>
<organism evidence="1 2">
    <name type="scientific">Planoprotostelium fungivorum</name>
    <dbReference type="NCBI Taxonomy" id="1890364"/>
    <lineage>
        <taxon>Eukaryota</taxon>
        <taxon>Amoebozoa</taxon>
        <taxon>Evosea</taxon>
        <taxon>Variosea</taxon>
        <taxon>Cavosteliida</taxon>
        <taxon>Cavosteliaceae</taxon>
        <taxon>Planoprotostelium</taxon>
    </lineage>
</organism>
<evidence type="ECO:0000313" key="2">
    <source>
        <dbReference type="Proteomes" id="UP000241769"/>
    </source>
</evidence>
<accession>A0A2P6MXX9</accession>
<protein>
    <submittedName>
        <fullName evidence="1">Uncharacterized protein</fullName>
    </submittedName>
</protein>